<keyword evidence="13" id="KW-0648">Protein biosynthesis</keyword>
<dbReference type="STRING" id="27342.A0A0H2SE08"/>
<dbReference type="InterPro" id="IPR036390">
    <property type="entry name" value="WH_DNA-bd_sf"/>
</dbReference>
<evidence type="ECO:0000256" key="8">
    <source>
        <dbReference type="ARBA" id="ARBA00081473"/>
    </source>
</evidence>
<evidence type="ECO:0000256" key="4">
    <source>
        <dbReference type="ARBA" id="ARBA00023015"/>
    </source>
</evidence>
<evidence type="ECO:0000256" key="3">
    <source>
        <dbReference type="ARBA" id="ARBA00021453"/>
    </source>
</evidence>
<evidence type="ECO:0000256" key="10">
    <source>
        <dbReference type="SAM" id="MobiDB-lite"/>
    </source>
</evidence>
<feature type="domain" description="TFIIF beta subunit HTH" evidence="11">
    <location>
        <begin position="212"/>
        <end position="276"/>
    </location>
</feature>
<dbReference type="InterPro" id="IPR040450">
    <property type="entry name" value="TFIIF_beta_HTH"/>
</dbReference>
<gene>
    <name evidence="13" type="ORF">SCHPADRAFT_938876</name>
</gene>
<evidence type="ECO:0000259" key="11">
    <source>
        <dbReference type="Pfam" id="PF02270"/>
    </source>
</evidence>
<keyword evidence="13" id="KW-0396">Initiation factor</keyword>
<comment type="similarity">
    <text evidence="2">Belongs to the TFIIF beta subunit family.</text>
</comment>
<evidence type="ECO:0000256" key="5">
    <source>
        <dbReference type="ARBA" id="ARBA00023125"/>
    </source>
</evidence>
<dbReference type="Pfam" id="PF17683">
    <property type="entry name" value="TFIIF_beta_N"/>
    <property type="match status" value="1"/>
</dbReference>
<dbReference type="OrthoDB" id="449280at2759"/>
<feature type="region of interest" description="Disordered" evidence="10">
    <location>
        <begin position="1"/>
        <end position="31"/>
    </location>
</feature>
<dbReference type="SUPFAM" id="SSF50916">
    <property type="entry name" value="Rap30/74 interaction domains"/>
    <property type="match status" value="1"/>
</dbReference>
<evidence type="ECO:0000313" key="13">
    <source>
        <dbReference type="EMBL" id="KLO15281.1"/>
    </source>
</evidence>
<sequence>MEEDLLDEKKPYEEEHRDVKDEEELQPDPDETLMMEQSAGRVWSVKIPKHIMERWSATDEDDVQLGTIRVYDRDPKNKDRQRIMLIVPNPEDLTAPPEEYDLDMVNDAVENQVVIAEREKAPGSRARTTILTGRIKHDCNMRPLFSEEYRKRMRERTRVANTPQRTVKMMEDVTPAGRVNMLSSGVSTPAAAFSTMVKQKPKPQKGAFERYARVARNVLLDSLFALYREKPRWSAKDLRTRTEQPEAYLKEVLSDIADLHRSGEFNGLYELKPNFRDSVKSESGEYTGAAGELIKSEAFGAGGDVEMLDDDEDDDDDDEDDDMEEIS</sequence>
<dbReference type="GO" id="GO:0003677">
    <property type="term" value="F:DNA binding"/>
    <property type="evidence" value="ECO:0007669"/>
    <property type="project" value="UniProtKB-KW"/>
</dbReference>
<dbReference type="GO" id="GO:0005674">
    <property type="term" value="C:transcription factor TFIIF complex"/>
    <property type="evidence" value="ECO:0007669"/>
    <property type="project" value="InterPro"/>
</dbReference>
<dbReference type="InterPro" id="IPR003196">
    <property type="entry name" value="TFIIF_beta"/>
</dbReference>
<comment type="subcellular location">
    <subcellularLocation>
        <location evidence="1">Nucleus</location>
    </subcellularLocation>
</comment>
<accession>A0A0H2SE08</accession>
<feature type="compositionally biased region" description="Basic and acidic residues" evidence="10">
    <location>
        <begin position="7"/>
        <end position="20"/>
    </location>
</feature>
<dbReference type="GO" id="GO:0006367">
    <property type="term" value="P:transcription initiation at RNA polymerase II promoter"/>
    <property type="evidence" value="ECO:0007669"/>
    <property type="project" value="InterPro"/>
</dbReference>
<dbReference type="SUPFAM" id="SSF46785">
    <property type="entry name" value="Winged helix' DNA-binding domain"/>
    <property type="match status" value="1"/>
</dbReference>
<feature type="region of interest" description="Disordered" evidence="10">
    <location>
        <begin position="297"/>
        <end position="327"/>
    </location>
</feature>
<organism evidence="13 14">
    <name type="scientific">Schizopora paradoxa</name>
    <dbReference type="NCBI Taxonomy" id="27342"/>
    <lineage>
        <taxon>Eukaryota</taxon>
        <taxon>Fungi</taxon>
        <taxon>Dikarya</taxon>
        <taxon>Basidiomycota</taxon>
        <taxon>Agaricomycotina</taxon>
        <taxon>Agaricomycetes</taxon>
        <taxon>Hymenochaetales</taxon>
        <taxon>Schizoporaceae</taxon>
        <taxon>Schizopora</taxon>
    </lineage>
</organism>
<dbReference type="InterPro" id="IPR011039">
    <property type="entry name" value="TFIIF_interaction"/>
</dbReference>
<reference evidence="13 14" key="1">
    <citation type="submission" date="2015-04" db="EMBL/GenBank/DDBJ databases">
        <title>Complete genome sequence of Schizopora paradoxa KUC8140, a cosmopolitan wood degrader in East Asia.</title>
        <authorList>
            <consortium name="DOE Joint Genome Institute"/>
            <person name="Min B."/>
            <person name="Park H."/>
            <person name="Jang Y."/>
            <person name="Kim J.-J."/>
            <person name="Kim K.H."/>
            <person name="Pangilinan J."/>
            <person name="Lipzen A."/>
            <person name="Riley R."/>
            <person name="Grigoriev I.V."/>
            <person name="Spatafora J.W."/>
            <person name="Choi I.-G."/>
        </authorList>
    </citation>
    <scope>NUCLEOTIDE SEQUENCE [LARGE SCALE GENOMIC DNA]</scope>
    <source>
        <strain evidence="13 14">KUC8140</strain>
    </source>
</reference>
<dbReference type="Pfam" id="PF02270">
    <property type="entry name" value="TFIIF_beta"/>
    <property type="match status" value="1"/>
</dbReference>
<keyword evidence="4" id="KW-0805">Transcription regulation</keyword>
<dbReference type="Proteomes" id="UP000053477">
    <property type="component" value="Unassembled WGS sequence"/>
</dbReference>
<keyword evidence="7" id="KW-0539">Nucleus</keyword>
<evidence type="ECO:0000256" key="2">
    <source>
        <dbReference type="ARBA" id="ARBA00009543"/>
    </source>
</evidence>
<evidence type="ECO:0000256" key="6">
    <source>
        <dbReference type="ARBA" id="ARBA00023163"/>
    </source>
</evidence>
<keyword evidence="5" id="KW-0238">DNA-binding</keyword>
<evidence type="ECO:0000256" key="7">
    <source>
        <dbReference type="ARBA" id="ARBA00023242"/>
    </source>
</evidence>
<dbReference type="GO" id="GO:0003743">
    <property type="term" value="F:translation initiation factor activity"/>
    <property type="evidence" value="ECO:0007669"/>
    <property type="project" value="UniProtKB-KW"/>
</dbReference>
<keyword evidence="6" id="KW-0804">Transcription</keyword>
<name>A0A0H2SE08_9AGAM</name>
<dbReference type="PANTHER" id="PTHR10445:SF0">
    <property type="entry name" value="GENERAL TRANSCRIPTION FACTOR IIF SUBUNIT 2"/>
    <property type="match status" value="1"/>
</dbReference>
<dbReference type="FunCoup" id="A0A0H2SE08">
    <property type="interactions" value="470"/>
</dbReference>
<keyword evidence="14" id="KW-1185">Reference proteome</keyword>
<dbReference type="FunFam" id="1.10.10.10:FF:000035">
    <property type="entry name" value="General transcription factor IIF subunit 2"/>
    <property type="match status" value="1"/>
</dbReference>
<evidence type="ECO:0000313" key="14">
    <source>
        <dbReference type="Proteomes" id="UP000053477"/>
    </source>
</evidence>
<dbReference type="CDD" id="cd07980">
    <property type="entry name" value="TFIIF_beta"/>
    <property type="match status" value="1"/>
</dbReference>
<dbReference type="InParanoid" id="A0A0H2SE08"/>
<feature type="compositionally biased region" description="Acidic residues" evidence="10">
    <location>
        <begin position="21"/>
        <end position="31"/>
    </location>
</feature>
<dbReference type="InterPro" id="IPR040504">
    <property type="entry name" value="TFIIF_beta_N"/>
</dbReference>
<dbReference type="AlphaFoldDB" id="A0A0H2SE08"/>
<feature type="compositionally biased region" description="Acidic residues" evidence="10">
    <location>
        <begin position="306"/>
        <end position="327"/>
    </location>
</feature>
<evidence type="ECO:0000259" key="12">
    <source>
        <dbReference type="Pfam" id="PF17683"/>
    </source>
</evidence>
<evidence type="ECO:0000256" key="9">
    <source>
        <dbReference type="ARBA" id="ARBA00081863"/>
    </source>
</evidence>
<dbReference type="Gene3D" id="1.10.10.10">
    <property type="entry name" value="Winged helix-like DNA-binding domain superfamily/Winged helix DNA-binding domain"/>
    <property type="match status" value="1"/>
</dbReference>
<proteinExistence type="inferred from homology"/>
<evidence type="ECO:0000256" key="1">
    <source>
        <dbReference type="ARBA" id="ARBA00004123"/>
    </source>
</evidence>
<dbReference type="PANTHER" id="PTHR10445">
    <property type="entry name" value="GENERAL TRANSCRIPTION FACTOR IIF SUBUNIT 2"/>
    <property type="match status" value="1"/>
</dbReference>
<dbReference type="EMBL" id="KQ085932">
    <property type="protein sequence ID" value="KLO15281.1"/>
    <property type="molecule type" value="Genomic_DNA"/>
</dbReference>
<feature type="domain" description="TFIIF beta subunit N-terminal" evidence="12">
    <location>
        <begin position="41"/>
        <end position="124"/>
    </location>
</feature>
<protein>
    <recommendedName>
        <fullName evidence="3">Transcription initiation factor IIF subunit beta</fullName>
    </recommendedName>
    <alternativeName>
        <fullName evidence="9">TFIIF medium subunit</fullName>
    </alternativeName>
    <alternativeName>
        <fullName evidence="8">TFIIF-beta</fullName>
    </alternativeName>
</protein>
<dbReference type="InterPro" id="IPR036388">
    <property type="entry name" value="WH-like_DNA-bd_sf"/>
</dbReference>